<organism evidence="2 3">
    <name type="scientific">Lithocarpus litseifolius</name>
    <dbReference type="NCBI Taxonomy" id="425828"/>
    <lineage>
        <taxon>Eukaryota</taxon>
        <taxon>Viridiplantae</taxon>
        <taxon>Streptophyta</taxon>
        <taxon>Embryophyta</taxon>
        <taxon>Tracheophyta</taxon>
        <taxon>Spermatophyta</taxon>
        <taxon>Magnoliopsida</taxon>
        <taxon>eudicotyledons</taxon>
        <taxon>Gunneridae</taxon>
        <taxon>Pentapetalae</taxon>
        <taxon>rosids</taxon>
        <taxon>fabids</taxon>
        <taxon>Fagales</taxon>
        <taxon>Fagaceae</taxon>
        <taxon>Lithocarpus</taxon>
    </lineage>
</organism>
<evidence type="ECO:0000259" key="1">
    <source>
        <dbReference type="Pfam" id="PF13456"/>
    </source>
</evidence>
<comment type="caution">
    <text evidence="2">The sequence shown here is derived from an EMBL/GenBank/DDBJ whole genome shotgun (WGS) entry which is preliminary data.</text>
</comment>
<feature type="domain" description="RNase H type-1" evidence="1">
    <location>
        <begin position="4"/>
        <end position="75"/>
    </location>
</feature>
<evidence type="ECO:0000313" key="2">
    <source>
        <dbReference type="EMBL" id="KAK9986582.1"/>
    </source>
</evidence>
<evidence type="ECO:0000313" key="3">
    <source>
        <dbReference type="Proteomes" id="UP001459277"/>
    </source>
</evidence>
<keyword evidence="3" id="KW-1185">Reference proteome</keyword>
<dbReference type="EMBL" id="JAZDWU010000011">
    <property type="protein sequence ID" value="KAK9986582.1"/>
    <property type="molecule type" value="Genomic_DNA"/>
</dbReference>
<reference evidence="2 3" key="1">
    <citation type="submission" date="2024-01" db="EMBL/GenBank/DDBJ databases">
        <title>A telomere-to-telomere, gap-free genome of sweet tea (Lithocarpus litseifolius).</title>
        <authorList>
            <person name="Zhou J."/>
        </authorList>
    </citation>
    <scope>NUCLEOTIDE SEQUENCE [LARGE SCALE GENOMIC DNA]</scope>
    <source>
        <strain evidence="2">Zhou-2022a</strain>
        <tissue evidence="2">Leaf</tissue>
    </source>
</reference>
<dbReference type="Pfam" id="PF13456">
    <property type="entry name" value="RVT_3"/>
    <property type="match status" value="1"/>
</dbReference>
<dbReference type="GO" id="GO:0003676">
    <property type="term" value="F:nucleic acid binding"/>
    <property type="evidence" value="ECO:0007669"/>
    <property type="project" value="InterPro"/>
</dbReference>
<name>A0AAW2BN60_9ROSI</name>
<dbReference type="Gene3D" id="3.30.420.10">
    <property type="entry name" value="Ribonuclease H-like superfamily/Ribonuclease H"/>
    <property type="match status" value="1"/>
</dbReference>
<dbReference type="InterPro" id="IPR052929">
    <property type="entry name" value="RNase_H-like_EbsB-rel"/>
</dbReference>
<dbReference type="Proteomes" id="UP001459277">
    <property type="component" value="Unassembled WGS sequence"/>
</dbReference>
<dbReference type="InterPro" id="IPR036397">
    <property type="entry name" value="RNaseH_sf"/>
</dbReference>
<accession>A0AAW2BN60</accession>
<dbReference type="PANTHER" id="PTHR47074:SF11">
    <property type="entry name" value="REVERSE TRANSCRIPTASE-LIKE PROTEIN"/>
    <property type="match status" value="1"/>
</dbReference>
<sequence>MEQGVLLAQELQLSLVILESDALAVIQAINDNSTGSDLGHILQGIQLVRETFESCTFKYLSRDLNVVAHELAQLARRNESSCMWKGVSPPVVSMLVQKD</sequence>
<gene>
    <name evidence="2" type="ORF">SO802_031533</name>
</gene>
<dbReference type="InterPro" id="IPR002156">
    <property type="entry name" value="RNaseH_domain"/>
</dbReference>
<dbReference type="AlphaFoldDB" id="A0AAW2BN60"/>
<protein>
    <recommendedName>
        <fullName evidence="1">RNase H type-1 domain-containing protein</fullName>
    </recommendedName>
</protein>
<dbReference type="CDD" id="cd06222">
    <property type="entry name" value="RNase_H_like"/>
    <property type="match status" value="1"/>
</dbReference>
<dbReference type="GO" id="GO:0004523">
    <property type="term" value="F:RNA-DNA hybrid ribonuclease activity"/>
    <property type="evidence" value="ECO:0007669"/>
    <property type="project" value="InterPro"/>
</dbReference>
<dbReference type="InterPro" id="IPR044730">
    <property type="entry name" value="RNase_H-like_dom_plant"/>
</dbReference>
<dbReference type="PANTHER" id="PTHR47074">
    <property type="entry name" value="BNAC02G40300D PROTEIN"/>
    <property type="match status" value="1"/>
</dbReference>
<proteinExistence type="predicted"/>